<evidence type="ECO:0000259" key="1">
    <source>
        <dbReference type="Pfam" id="PF16242"/>
    </source>
</evidence>
<dbReference type="EMBL" id="KE373400">
    <property type="protein sequence ID" value="EPQ67724.1"/>
    <property type="molecule type" value="Genomic_DNA"/>
</dbReference>
<reference evidence="4" key="1">
    <citation type="journal article" date="2013" name="Nat. Genet.">
        <title>The wheat powdery mildew genome shows the unique evolution of an obligate biotroph.</title>
        <authorList>
            <person name="Wicker T."/>
            <person name="Oberhaensli S."/>
            <person name="Parlange F."/>
            <person name="Buchmann J.P."/>
            <person name="Shatalina M."/>
            <person name="Roffler S."/>
            <person name="Ben-David R."/>
            <person name="Dolezel J."/>
            <person name="Simkova H."/>
            <person name="Schulze-Lefert P."/>
            <person name="Spanu P.D."/>
            <person name="Bruggmann R."/>
            <person name="Amselem J."/>
            <person name="Quesneville H."/>
            <person name="Ver Loren van Themaat E."/>
            <person name="Paape T."/>
            <person name="Shimizu K.K."/>
            <person name="Keller B."/>
        </authorList>
    </citation>
    <scope>NUCLEOTIDE SEQUENCE [LARGE SCALE GENOMIC DNA]</scope>
    <source>
        <strain evidence="4">96224</strain>
    </source>
</reference>
<proteinExistence type="predicted"/>
<dbReference type="SUPFAM" id="SSF50475">
    <property type="entry name" value="FMN-binding split barrel"/>
    <property type="match status" value="1"/>
</dbReference>
<dbReference type="Pfam" id="PF16242">
    <property type="entry name" value="Pyrid_ox_like"/>
    <property type="match status" value="1"/>
</dbReference>
<dbReference type="EMBL" id="UIGY01000001">
    <property type="protein sequence ID" value="SUZ07028.1"/>
    <property type="molecule type" value="Genomic_DNA"/>
</dbReference>
<dbReference type="OrthoDB" id="434253at2759"/>
<dbReference type="InterPro" id="IPR012349">
    <property type="entry name" value="Split_barrel_FMN-bd"/>
</dbReference>
<dbReference type="PANTHER" id="PTHR34818">
    <property type="entry name" value="PROTEIN BLI-3"/>
    <property type="match status" value="1"/>
</dbReference>
<dbReference type="PANTHER" id="PTHR34818:SF1">
    <property type="entry name" value="PROTEIN BLI-3"/>
    <property type="match status" value="1"/>
</dbReference>
<evidence type="ECO:0000313" key="3">
    <source>
        <dbReference type="EMBL" id="SUZ07028.1"/>
    </source>
</evidence>
<organism evidence="3">
    <name type="scientific">Blumeria graminis f. sp. tritici 96224</name>
    <dbReference type="NCBI Taxonomy" id="1268274"/>
    <lineage>
        <taxon>Eukaryota</taxon>
        <taxon>Fungi</taxon>
        <taxon>Dikarya</taxon>
        <taxon>Ascomycota</taxon>
        <taxon>Pezizomycotina</taxon>
        <taxon>Leotiomycetes</taxon>
        <taxon>Erysiphales</taxon>
        <taxon>Erysiphaceae</taxon>
        <taxon>Blumeria</taxon>
    </lineage>
</organism>
<gene>
    <name evidence="2" type="ORF">BGT96224_4624</name>
    <name evidence="3" type="ORF">BGT96224V2_LOCUS604</name>
</gene>
<accession>A0A061HPC7</accession>
<dbReference type="InterPro" id="IPR038725">
    <property type="entry name" value="YdaG_split_barrel_FMN-bd"/>
</dbReference>
<dbReference type="Proteomes" id="UP000053110">
    <property type="component" value="Unassembled WGS sequence"/>
</dbReference>
<name>A0A061HPC7_BLUGR</name>
<dbReference type="Gene3D" id="2.30.110.10">
    <property type="entry name" value="Electron Transport, Fmn-binding Protein, Chain A"/>
    <property type="match status" value="1"/>
</dbReference>
<feature type="domain" description="General stress protein FMN-binding split barrel" evidence="1">
    <location>
        <begin position="30"/>
        <end position="183"/>
    </location>
</feature>
<dbReference type="AlphaFoldDB" id="A0A061HPC7"/>
<sequence length="212" mass="23656">MPKSNTNTQYQPDDAYVTENEPVSIRDKVGDLGRFIDCCRYAILTTHHASSGALVSRCMAVAGKENGGLDILFFTNTESAKVDDIKIDSSVNISFLDESGQWASLSGTSKVITDRSVMKDYYESTMKNWPTVRSWLDIFVANGSDDPRLGIIRVESKTITYSIKSHNSLNNAMETAQGLVTRKIPRTNKLCQISEKEILTWKDSAKMVEMKP</sequence>
<evidence type="ECO:0000313" key="2">
    <source>
        <dbReference type="EMBL" id="EPQ67724.1"/>
    </source>
</evidence>
<protein>
    <submittedName>
        <fullName evidence="3">Bgt-4624</fullName>
    </submittedName>
</protein>
<evidence type="ECO:0000313" key="4">
    <source>
        <dbReference type="Proteomes" id="UP000053110"/>
    </source>
</evidence>
<reference evidence="3" key="3">
    <citation type="submission" date="2018-07" db="EMBL/GenBank/DDBJ databases">
        <authorList>
            <person name="Quirk P.G."/>
            <person name="Krulwich T.A."/>
        </authorList>
    </citation>
    <scope>NUCLEOTIDE SEQUENCE</scope>
    <source>
        <strain evidence="3">96224</strain>
    </source>
</reference>
<reference evidence="2" key="2">
    <citation type="submission" date="2013-01" db="EMBL/GenBank/DDBJ databases">
        <title>The wheat powdery mildew genome reveals unique evolution of an obligate biotroph.</title>
        <authorList>
            <person name="Oberhaensli S."/>
            <person name="Wicker T."/>
            <person name="Keller B."/>
        </authorList>
    </citation>
    <scope>NUCLEOTIDE SEQUENCE</scope>
    <source>
        <strain evidence="2">96224</strain>
    </source>
</reference>
<dbReference type="HOGENOM" id="CLU_091428_0_0_1"/>
<dbReference type="InterPro" id="IPR052917">
    <property type="entry name" value="Stress-Dev_Protein"/>
</dbReference>